<dbReference type="PROSITE" id="PS51832">
    <property type="entry name" value="HD_GYP"/>
    <property type="match status" value="1"/>
</dbReference>
<dbReference type="SMART" id="SM00471">
    <property type="entry name" value="HDc"/>
    <property type="match status" value="1"/>
</dbReference>
<sequence>MRLLPTRSCEPGMRLGKCIYNEEGVILLNEGVELTGGLLGRLERLGIDYLYIADKATEDLKIEEPLADETRIRALTEIRTHFRSFMENESRSKFSKNHVLGRSFGNVMRMIIDDLNEKQGTAIMLLNMNVLNNYLYQHSLNVCIYTTMLGMVSGYNQDELMALGMGALLHDIGKTKINLDIIKKPGPLTAEEFEEVKKHTEIGFRLLKDEPNMPLLSAHCAFQHHERENGSGYPRGITGKDIHEYAKWIAVADSYDAMTTHRPHRLAMLPHQAMEVLFAGVGTLYDQRKVAMFRDNVAIYPLGLTVKLSTGEQGVVVNINPAVPQRPVVRVLIDADGQVLGQPYEIDLAEKLTVFINHADNLTQASRA</sequence>
<accession>A0A165Q9T6</accession>
<evidence type="ECO:0000313" key="3">
    <source>
        <dbReference type="Proteomes" id="UP000076563"/>
    </source>
</evidence>
<dbReference type="PANTHER" id="PTHR43155">
    <property type="entry name" value="CYCLIC DI-GMP PHOSPHODIESTERASE PA4108-RELATED"/>
    <property type="match status" value="1"/>
</dbReference>
<gene>
    <name evidence="2" type="ORF">AV654_29795</name>
</gene>
<dbReference type="Pfam" id="PF13487">
    <property type="entry name" value="HD_5"/>
    <property type="match status" value="1"/>
</dbReference>
<dbReference type="InterPro" id="IPR037522">
    <property type="entry name" value="HD_GYP_dom"/>
</dbReference>
<evidence type="ECO:0000313" key="2">
    <source>
        <dbReference type="EMBL" id="KZE74169.1"/>
    </source>
</evidence>
<dbReference type="Proteomes" id="UP000076563">
    <property type="component" value="Unassembled WGS sequence"/>
</dbReference>
<keyword evidence="2" id="KW-0808">Transferase</keyword>
<comment type="caution">
    <text evidence="2">The sequence shown here is derived from an EMBL/GenBank/DDBJ whole genome shotgun (WGS) entry which is preliminary data.</text>
</comment>
<organism evidence="2 3">
    <name type="scientific">Paenibacillus elgii</name>
    <dbReference type="NCBI Taxonomy" id="189691"/>
    <lineage>
        <taxon>Bacteria</taxon>
        <taxon>Bacillati</taxon>
        <taxon>Bacillota</taxon>
        <taxon>Bacilli</taxon>
        <taxon>Bacillales</taxon>
        <taxon>Paenibacillaceae</taxon>
        <taxon>Paenibacillus</taxon>
    </lineage>
</organism>
<proteinExistence type="predicted"/>
<protein>
    <submittedName>
        <fullName evidence="2">Histidine kinase</fullName>
    </submittedName>
</protein>
<dbReference type="OrthoDB" id="9759601at2"/>
<feature type="domain" description="HD-GYP" evidence="1">
    <location>
        <begin position="113"/>
        <end position="309"/>
    </location>
</feature>
<reference evidence="3" key="1">
    <citation type="submission" date="2016-01" db="EMBL/GenBank/DDBJ databases">
        <title>Draft genome of Chromobacterium sp. F49.</title>
        <authorList>
            <person name="Hong K.W."/>
        </authorList>
    </citation>
    <scope>NUCLEOTIDE SEQUENCE [LARGE SCALE GENOMIC DNA]</scope>
    <source>
        <strain evidence="3">M63</strain>
    </source>
</reference>
<dbReference type="CDD" id="cd00077">
    <property type="entry name" value="HDc"/>
    <property type="match status" value="1"/>
</dbReference>
<keyword evidence="3" id="KW-1185">Reference proteome</keyword>
<dbReference type="RefSeq" id="WP_063185839.1">
    <property type="nucleotide sequence ID" value="NZ_LQRA01000081.1"/>
</dbReference>
<dbReference type="PANTHER" id="PTHR43155:SF2">
    <property type="entry name" value="CYCLIC DI-GMP PHOSPHODIESTERASE PA4108"/>
    <property type="match status" value="1"/>
</dbReference>
<dbReference type="Gene3D" id="1.10.3210.10">
    <property type="entry name" value="Hypothetical protein af1432"/>
    <property type="match status" value="1"/>
</dbReference>
<dbReference type="InterPro" id="IPR003607">
    <property type="entry name" value="HD/PDEase_dom"/>
</dbReference>
<keyword evidence="2" id="KW-0418">Kinase</keyword>
<dbReference type="EMBL" id="LQRA01000081">
    <property type="protein sequence ID" value="KZE74169.1"/>
    <property type="molecule type" value="Genomic_DNA"/>
</dbReference>
<dbReference type="GO" id="GO:0016301">
    <property type="term" value="F:kinase activity"/>
    <property type="evidence" value="ECO:0007669"/>
    <property type="project" value="UniProtKB-KW"/>
</dbReference>
<dbReference type="STRING" id="1007103.GCA_000213315_02576"/>
<dbReference type="SUPFAM" id="SSF109604">
    <property type="entry name" value="HD-domain/PDEase-like"/>
    <property type="match status" value="1"/>
</dbReference>
<dbReference type="AlphaFoldDB" id="A0A165Q9T6"/>
<name>A0A165Q9T6_9BACL</name>
<evidence type="ECO:0000259" key="1">
    <source>
        <dbReference type="PROSITE" id="PS51832"/>
    </source>
</evidence>
<dbReference type="eggNOG" id="COG2206">
    <property type="taxonomic scope" value="Bacteria"/>
</dbReference>